<dbReference type="EMBL" id="JALJOT010000008">
    <property type="protein sequence ID" value="KAK9908146.1"/>
    <property type="molecule type" value="Genomic_DNA"/>
</dbReference>
<sequence>MHAVPIFDGNNGTFFLDNTQFAYKCEEGGGWHDFFAYQDHLVPWSAAKERAGGEECIRHSFRGVDDVLHVNLKAGWEPYNAAGVSQAWVFQPWVQSVIDKQLKELAAAVGPTMGFHIRWGDKIEEDILFKRPTTHPKDYITSFTKNFPDVKGGTCVLVGDDVKKVAEAADYAKKLIGCKIMQNNPYYRTAGHVQVEFNNQTLDKRCMSTVQLLLDIETLAHADYMTGTLNSGIPYLIEVLRYTLYNKERSSFVDASFLHNDWWQKVRDLFHPPSEEEAEEEEEECTDGDPDCEDEEEDEDSARRRRKLLLRGPVGRLPKRQKRGGRTDANIDALLAE</sequence>
<reference evidence="2 3" key="1">
    <citation type="journal article" date="2024" name="Nat. Commun.">
        <title>Phylogenomics reveals the evolutionary origins of lichenization in chlorophyte algae.</title>
        <authorList>
            <person name="Puginier C."/>
            <person name="Libourel C."/>
            <person name="Otte J."/>
            <person name="Skaloud P."/>
            <person name="Haon M."/>
            <person name="Grisel S."/>
            <person name="Petersen M."/>
            <person name="Berrin J.G."/>
            <person name="Delaux P.M."/>
            <person name="Dal Grande F."/>
            <person name="Keller J."/>
        </authorList>
    </citation>
    <scope>NUCLEOTIDE SEQUENCE [LARGE SCALE GENOMIC DNA]</scope>
    <source>
        <strain evidence="2 3">SAG 216-7</strain>
    </source>
</reference>
<organism evidence="2 3">
    <name type="scientific">Coccomyxa subellipsoidea</name>
    <dbReference type="NCBI Taxonomy" id="248742"/>
    <lineage>
        <taxon>Eukaryota</taxon>
        <taxon>Viridiplantae</taxon>
        <taxon>Chlorophyta</taxon>
        <taxon>core chlorophytes</taxon>
        <taxon>Trebouxiophyceae</taxon>
        <taxon>Trebouxiophyceae incertae sedis</taxon>
        <taxon>Coccomyxaceae</taxon>
        <taxon>Coccomyxa</taxon>
    </lineage>
</organism>
<name>A0ABR2YM61_9CHLO</name>
<evidence type="ECO:0000313" key="3">
    <source>
        <dbReference type="Proteomes" id="UP001491310"/>
    </source>
</evidence>
<comment type="caution">
    <text evidence="2">The sequence shown here is derived from an EMBL/GenBank/DDBJ whole genome shotgun (WGS) entry which is preliminary data.</text>
</comment>
<feature type="region of interest" description="Disordered" evidence="1">
    <location>
        <begin position="273"/>
        <end position="337"/>
    </location>
</feature>
<proteinExistence type="predicted"/>
<evidence type="ECO:0000313" key="2">
    <source>
        <dbReference type="EMBL" id="KAK9908146.1"/>
    </source>
</evidence>
<evidence type="ECO:0008006" key="4">
    <source>
        <dbReference type="Google" id="ProtNLM"/>
    </source>
</evidence>
<dbReference type="Proteomes" id="UP001491310">
    <property type="component" value="Unassembled WGS sequence"/>
</dbReference>
<protein>
    <recommendedName>
        <fullName evidence="4">O-fucosyltransferase family protein</fullName>
    </recommendedName>
</protein>
<accession>A0ABR2YM61</accession>
<evidence type="ECO:0000256" key="1">
    <source>
        <dbReference type="SAM" id="MobiDB-lite"/>
    </source>
</evidence>
<feature type="compositionally biased region" description="Acidic residues" evidence="1">
    <location>
        <begin position="275"/>
        <end position="300"/>
    </location>
</feature>
<gene>
    <name evidence="2" type="ORF">WJX75_003308</name>
</gene>
<keyword evidence="3" id="KW-1185">Reference proteome</keyword>